<evidence type="ECO:0008006" key="5">
    <source>
        <dbReference type="Google" id="ProtNLM"/>
    </source>
</evidence>
<proteinExistence type="inferred from homology"/>
<dbReference type="EMBL" id="SFCI01000085">
    <property type="protein sequence ID" value="TFY82711.1"/>
    <property type="molecule type" value="Genomic_DNA"/>
</dbReference>
<organism evidence="3 4">
    <name type="scientific">Hericium alpestre</name>
    <dbReference type="NCBI Taxonomy" id="135208"/>
    <lineage>
        <taxon>Eukaryota</taxon>
        <taxon>Fungi</taxon>
        <taxon>Dikarya</taxon>
        <taxon>Basidiomycota</taxon>
        <taxon>Agaricomycotina</taxon>
        <taxon>Agaricomycetes</taxon>
        <taxon>Russulales</taxon>
        <taxon>Hericiaceae</taxon>
        <taxon>Hericium</taxon>
    </lineage>
</organism>
<sequence>MDSNFVKSYTSFIGILVSARPEYLSLVLGKVAQSFTYQSGLQALEAGLPESSSAPLTRRVVYDRIHYLLRHLLSLVPTLPSTLQPLLYRNFPHKRQNRAYQVAYIRNMLRVMEYCPEIADKLLSSIIDRAIQIDVEIQVELEELEAVEAIQEQAELFELDPFDTVVGQEESADDSGSDDDPDIGDNFSDLSSEAGEVEEDDPKTVDAPLDVDHIHDMVGKLDSILKLIFDHFSRANTTLPPDRPLSGPISRTDSPLPPPDAFGNTGSPNLVSAENSKDQLRTQFHTLLAIFDRTILRTFKSRYTQFLLFWYASLDPEFSDTFQGELVSKALLEADQPVVTRAAAASYIAGFVSRATFVDRECARSVVRILCQFLRSQLDLYETLGSSVPRHAAGLAPLNVIYAVAQAVFLIFCFRWRDLMEDEDEEVDEFSSSPSHGSKNKWMDALAIVQRIVNSALNPLKFCSENVVFQFARVAQATGFVYVYPIIEANRRFDFTPSASSTPHANGASTSSVHSPIFGNNMLGELNTFFPFDPYKLPKTSSYIEGVYREWSAVAIDDEEEEEDEEGDQGVSAMPGRPISGAPSSQDRETETLGASFGGMSITSRVCARGWPDIGTYMILHVGERTVRRVTYQTTLPVATIVERIDKATNRSKAEGHSLPTLAEMKTREDVEALMDQAVGDTFAFFVEQNHGNWLQAIFGPQSPEVHAYSIGNVLIAQTLLKHDPVAGLYVPPKLLVTGPRSADGPGAKVIYDVPSTLILMDENVELQKAAEALDEKLDEFIRRMISV</sequence>
<dbReference type="GO" id="GO:0005634">
    <property type="term" value="C:nucleus"/>
    <property type="evidence" value="ECO:0007669"/>
    <property type="project" value="TreeGrafter"/>
</dbReference>
<evidence type="ECO:0000313" key="4">
    <source>
        <dbReference type="Proteomes" id="UP000298061"/>
    </source>
</evidence>
<evidence type="ECO:0000256" key="1">
    <source>
        <dbReference type="ARBA" id="ARBA00010098"/>
    </source>
</evidence>
<protein>
    <recommendedName>
        <fullName evidence="5">RNA polymerase I-specific transcription initiation factor RRN3</fullName>
    </recommendedName>
</protein>
<dbReference type="AlphaFoldDB" id="A0A4Z0A8U7"/>
<dbReference type="PANTHER" id="PTHR12790">
    <property type="entry name" value="TRANSCRIPTION INITIATION FACTOR IA RRN3"/>
    <property type="match status" value="1"/>
</dbReference>
<comment type="similarity">
    <text evidence="1">Belongs to the RRN3 family.</text>
</comment>
<dbReference type="CDD" id="cd14797">
    <property type="entry name" value="DUF302"/>
    <property type="match status" value="1"/>
</dbReference>
<dbReference type="Gene3D" id="3.30.310.70">
    <property type="entry name" value="TT1751-like domain"/>
    <property type="match status" value="1"/>
</dbReference>
<evidence type="ECO:0000256" key="2">
    <source>
        <dbReference type="SAM" id="MobiDB-lite"/>
    </source>
</evidence>
<feature type="compositionally biased region" description="Acidic residues" evidence="2">
    <location>
        <begin position="170"/>
        <end position="183"/>
    </location>
</feature>
<evidence type="ECO:0000313" key="3">
    <source>
        <dbReference type="EMBL" id="TFY82711.1"/>
    </source>
</evidence>
<accession>A0A4Z0A8U7</accession>
<dbReference type="GO" id="GO:0001181">
    <property type="term" value="F:RNA polymerase I general transcription initiation factor activity"/>
    <property type="evidence" value="ECO:0007669"/>
    <property type="project" value="InterPro"/>
</dbReference>
<keyword evidence="4" id="KW-1185">Reference proteome</keyword>
<dbReference type="GO" id="GO:0006361">
    <property type="term" value="P:transcription initiation at RNA polymerase I promoter"/>
    <property type="evidence" value="ECO:0007669"/>
    <property type="project" value="InterPro"/>
</dbReference>
<dbReference type="OrthoDB" id="26970at2759"/>
<dbReference type="Proteomes" id="UP000298061">
    <property type="component" value="Unassembled WGS sequence"/>
</dbReference>
<feature type="region of interest" description="Disordered" evidence="2">
    <location>
        <begin position="167"/>
        <end position="207"/>
    </location>
</feature>
<dbReference type="SUPFAM" id="SSF103247">
    <property type="entry name" value="TT1751-like"/>
    <property type="match status" value="1"/>
</dbReference>
<dbReference type="Pfam" id="PF05327">
    <property type="entry name" value="RRN3"/>
    <property type="match status" value="1"/>
</dbReference>
<dbReference type="InterPro" id="IPR035923">
    <property type="entry name" value="TT1751-like_sf"/>
</dbReference>
<dbReference type="STRING" id="135208.A0A4Z0A8U7"/>
<feature type="region of interest" description="Disordered" evidence="2">
    <location>
        <begin position="558"/>
        <end position="595"/>
    </location>
</feature>
<feature type="compositionally biased region" description="Acidic residues" evidence="2">
    <location>
        <begin position="558"/>
        <end position="568"/>
    </location>
</feature>
<dbReference type="GO" id="GO:0001042">
    <property type="term" value="F:RNA polymerase I core binding"/>
    <property type="evidence" value="ECO:0007669"/>
    <property type="project" value="TreeGrafter"/>
</dbReference>
<gene>
    <name evidence="3" type="ORF">EWM64_g1310</name>
</gene>
<dbReference type="PANTHER" id="PTHR12790:SF0">
    <property type="entry name" value="RNA POLYMERASE I-SPECIFIC TRANSCRIPTION INITIATION FACTOR RRN3-RELATED"/>
    <property type="match status" value="1"/>
</dbReference>
<reference evidence="3 4" key="1">
    <citation type="submission" date="2019-02" db="EMBL/GenBank/DDBJ databases">
        <title>Genome sequencing of the rare red list fungi Hericium alpestre (H. flagellum).</title>
        <authorList>
            <person name="Buettner E."/>
            <person name="Kellner H."/>
        </authorList>
    </citation>
    <scope>NUCLEOTIDE SEQUENCE [LARGE SCALE GENOMIC DNA]</scope>
    <source>
        <strain evidence="3 4">DSM 108284</strain>
    </source>
</reference>
<comment type="caution">
    <text evidence="3">The sequence shown here is derived from an EMBL/GenBank/DDBJ whole genome shotgun (WGS) entry which is preliminary data.</text>
</comment>
<name>A0A4Z0A8U7_9AGAM</name>
<dbReference type="InterPro" id="IPR007991">
    <property type="entry name" value="RNA_pol_I_trans_ini_fac_RRN3"/>
</dbReference>
<dbReference type="InterPro" id="IPR005180">
    <property type="entry name" value="DUF302"/>
</dbReference>